<reference evidence="1" key="2">
    <citation type="submission" date="2021-01" db="EMBL/GenBank/DDBJ databases">
        <authorList>
            <person name="Schikora-Tamarit M.A."/>
        </authorList>
    </citation>
    <scope>NUCLEOTIDE SEQUENCE</scope>
    <source>
        <strain evidence="1">CBS6341</strain>
    </source>
</reference>
<dbReference type="AlphaFoldDB" id="A0A9P8PYD4"/>
<comment type="caution">
    <text evidence="1">The sequence shown here is derived from an EMBL/GenBank/DDBJ whole genome shotgun (WGS) entry which is preliminary data.</text>
</comment>
<protein>
    <submittedName>
        <fullName evidence="1">Uncharacterized protein</fullName>
    </submittedName>
</protein>
<dbReference type="EMBL" id="JAEUBF010000206">
    <property type="protein sequence ID" value="KAH3679887.1"/>
    <property type="molecule type" value="Genomic_DNA"/>
</dbReference>
<gene>
    <name evidence="1" type="ORF">WICMUC_000630</name>
</gene>
<organism evidence="1 2">
    <name type="scientific">Wickerhamomyces mucosus</name>
    <dbReference type="NCBI Taxonomy" id="1378264"/>
    <lineage>
        <taxon>Eukaryota</taxon>
        <taxon>Fungi</taxon>
        <taxon>Dikarya</taxon>
        <taxon>Ascomycota</taxon>
        <taxon>Saccharomycotina</taxon>
        <taxon>Saccharomycetes</taxon>
        <taxon>Phaffomycetales</taxon>
        <taxon>Wickerhamomycetaceae</taxon>
        <taxon>Wickerhamomyces</taxon>
    </lineage>
</organism>
<keyword evidence="2" id="KW-1185">Reference proteome</keyword>
<reference evidence="1" key="1">
    <citation type="journal article" date="2021" name="Open Biol.">
        <title>Shared evolutionary footprints suggest mitochondrial oxidative damage underlies multiple complex I losses in fungi.</title>
        <authorList>
            <person name="Schikora-Tamarit M.A."/>
            <person name="Marcet-Houben M."/>
            <person name="Nosek J."/>
            <person name="Gabaldon T."/>
        </authorList>
    </citation>
    <scope>NUCLEOTIDE SEQUENCE</scope>
    <source>
        <strain evidence="1">CBS6341</strain>
    </source>
</reference>
<name>A0A9P8PYD4_9ASCO</name>
<evidence type="ECO:0000313" key="2">
    <source>
        <dbReference type="Proteomes" id="UP000769528"/>
    </source>
</evidence>
<accession>A0A9P8PYD4</accession>
<evidence type="ECO:0000313" key="1">
    <source>
        <dbReference type="EMBL" id="KAH3679887.1"/>
    </source>
</evidence>
<dbReference type="Proteomes" id="UP000769528">
    <property type="component" value="Unassembled WGS sequence"/>
</dbReference>
<proteinExistence type="predicted"/>
<sequence>MTVFELSILMFLRSSNLVGSIFLGMVPALLKIAWEDHADNKFSLMDTLKGFFLTFVKVLGFGTIGEKVNSGLQFLNNHQLRIIRKTRSLGQHQPDIIEHLMDYAHQPPGFDLFWTQ</sequence>